<sequence length="68" mass="7762">MSFRWFDIVPFRDIMISLRASAKASPADEQQQISADSAGRLRPDLPIRNNYTGLIFDQVSCRTRGFNI</sequence>
<dbReference type="EMBL" id="OZ034829">
    <property type="protein sequence ID" value="CAL1685310.1"/>
    <property type="molecule type" value="Genomic_DNA"/>
</dbReference>
<evidence type="ECO:0000313" key="1">
    <source>
        <dbReference type="EMBL" id="CAL1685310.1"/>
    </source>
</evidence>
<accession>A0AAV2NXM0</accession>
<organism evidence="1 2">
    <name type="scientific">Lasius platythorax</name>
    <dbReference type="NCBI Taxonomy" id="488582"/>
    <lineage>
        <taxon>Eukaryota</taxon>
        <taxon>Metazoa</taxon>
        <taxon>Ecdysozoa</taxon>
        <taxon>Arthropoda</taxon>
        <taxon>Hexapoda</taxon>
        <taxon>Insecta</taxon>
        <taxon>Pterygota</taxon>
        <taxon>Neoptera</taxon>
        <taxon>Endopterygota</taxon>
        <taxon>Hymenoptera</taxon>
        <taxon>Apocrita</taxon>
        <taxon>Aculeata</taxon>
        <taxon>Formicoidea</taxon>
        <taxon>Formicidae</taxon>
        <taxon>Formicinae</taxon>
        <taxon>Lasius</taxon>
        <taxon>Lasius</taxon>
    </lineage>
</organism>
<name>A0AAV2NXM0_9HYME</name>
<reference evidence="1" key="1">
    <citation type="submission" date="2024-04" db="EMBL/GenBank/DDBJ databases">
        <authorList>
            <consortium name="Molecular Ecology Group"/>
        </authorList>
    </citation>
    <scope>NUCLEOTIDE SEQUENCE</scope>
</reference>
<protein>
    <submittedName>
        <fullName evidence="1">Uncharacterized protein</fullName>
    </submittedName>
</protein>
<gene>
    <name evidence="1" type="ORF">LPLAT_LOCUS10844</name>
</gene>
<evidence type="ECO:0000313" key="2">
    <source>
        <dbReference type="Proteomes" id="UP001497644"/>
    </source>
</evidence>
<proteinExistence type="predicted"/>
<keyword evidence="2" id="KW-1185">Reference proteome</keyword>
<dbReference type="Proteomes" id="UP001497644">
    <property type="component" value="Chromosome 6"/>
</dbReference>
<dbReference type="AlphaFoldDB" id="A0AAV2NXM0"/>